<dbReference type="EMBL" id="BSDY01000001">
    <property type="protein sequence ID" value="GLI54775.1"/>
    <property type="molecule type" value="Genomic_DNA"/>
</dbReference>
<name>A0A9W6GIG9_9FUSO</name>
<dbReference type="RefSeq" id="WP_281832790.1">
    <property type="nucleotide sequence ID" value="NZ_BSDY01000001.1"/>
</dbReference>
<proteinExistence type="predicted"/>
<dbReference type="AlphaFoldDB" id="A0A9W6GIG9"/>
<reference evidence="1" key="1">
    <citation type="submission" date="2022-12" db="EMBL/GenBank/DDBJ databases">
        <title>Reference genome sequencing for broad-spectrum identification of bacterial and archaeal isolates by mass spectrometry.</title>
        <authorList>
            <person name="Sekiguchi Y."/>
            <person name="Tourlousse D.M."/>
        </authorList>
    </citation>
    <scope>NUCLEOTIDE SEQUENCE</scope>
    <source>
        <strain evidence="1">10succ1</strain>
    </source>
</reference>
<dbReference type="Proteomes" id="UP001144471">
    <property type="component" value="Unassembled WGS sequence"/>
</dbReference>
<evidence type="ECO:0000313" key="2">
    <source>
        <dbReference type="Proteomes" id="UP001144471"/>
    </source>
</evidence>
<protein>
    <submittedName>
        <fullName evidence="1">Uncharacterized protein</fullName>
    </submittedName>
</protein>
<organism evidence="1 2">
    <name type="scientific">Propionigenium maris DSM 9537</name>
    <dbReference type="NCBI Taxonomy" id="1123000"/>
    <lineage>
        <taxon>Bacteria</taxon>
        <taxon>Fusobacteriati</taxon>
        <taxon>Fusobacteriota</taxon>
        <taxon>Fusobacteriia</taxon>
        <taxon>Fusobacteriales</taxon>
        <taxon>Fusobacteriaceae</taxon>
        <taxon>Propionigenium</taxon>
    </lineage>
</organism>
<gene>
    <name evidence="1" type="ORF">PM10SUCC1_02900</name>
</gene>
<accession>A0A9W6GIG9</accession>
<evidence type="ECO:0000313" key="1">
    <source>
        <dbReference type="EMBL" id="GLI54775.1"/>
    </source>
</evidence>
<comment type="caution">
    <text evidence="1">The sequence shown here is derived from an EMBL/GenBank/DDBJ whole genome shotgun (WGS) entry which is preliminary data.</text>
</comment>
<sequence length="74" mass="8757">MKKIILLGMLIVSGLSFGRDYEYREKSELQPVESVSYEEQEMLSREKELGRNNQSIYSDFHRDLDNMSRGHESR</sequence>
<keyword evidence="2" id="KW-1185">Reference proteome</keyword>